<feature type="compositionally biased region" description="Polar residues" evidence="5">
    <location>
        <begin position="252"/>
        <end position="261"/>
    </location>
</feature>
<name>A0AAD9B402_DISEL</name>
<evidence type="ECO:0000313" key="8">
    <source>
        <dbReference type="Proteomes" id="UP001228049"/>
    </source>
</evidence>
<feature type="compositionally biased region" description="Basic and acidic residues" evidence="5">
    <location>
        <begin position="58"/>
        <end position="74"/>
    </location>
</feature>
<keyword evidence="2" id="KW-0677">Repeat</keyword>
<dbReference type="GO" id="GO:0003723">
    <property type="term" value="F:RNA binding"/>
    <property type="evidence" value="ECO:0007669"/>
    <property type="project" value="UniProtKB-UniRule"/>
</dbReference>
<evidence type="ECO:0000256" key="5">
    <source>
        <dbReference type="SAM" id="MobiDB-lite"/>
    </source>
</evidence>
<dbReference type="InterPro" id="IPR012677">
    <property type="entry name" value="Nucleotide-bd_a/b_plait_sf"/>
</dbReference>
<keyword evidence="8" id="KW-1185">Reference proteome</keyword>
<dbReference type="SMART" id="SM00360">
    <property type="entry name" value="RRM"/>
    <property type="match status" value="2"/>
</dbReference>
<evidence type="ECO:0000256" key="2">
    <source>
        <dbReference type="ARBA" id="ARBA00022737"/>
    </source>
</evidence>
<protein>
    <submittedName>
        <fullName evidence="7">Paraspeckle component 1</fullName>
    </submittedName>
</protein>
<reference evidence="7" key="1">
    <citation type="submission" date="2023-04" db="EMBL/GenBank/DDBJ databases">
        <title>Chromosome-level genome of Chaenocephalus aceratus.</title>
        <authorList>
            <person name="Park H."/>
        </authorList>
    </citation>
    <scope>NUCLEOTIDE SEQUENCE</scope>
    <source>
        <strain evidence="7">DE</strain>
        <tissue evidence="7">Muscle</tissue>
    </source>
</reference>
<proteinExistence type="predicted"/>
<evidence type="ECO:0000259" key="6">
    <source>
        <dbReference type="PROSITE" id="PS50102"/>
    </source>
</evidence>
<dbReference type="PANTHER" id="PTHR23189">
    <property type="entry name" value="RNA RECOGNITION MOTIF-CONTAINING"/>
    <property type="match status" value="1"/>
</dbReference>
<dbReference type="Proteomes" id="UP001228049">
    <property type="component" value="Unassembled WGS sequence"/>
</dbReference>
<dbReference type="SUPFAM" id="SSF54928">
    <property type="entry name" value="RNA-binding domain, RBD"/>
    <property type="match status" value="1"/>
</dbReference>
<dbReference type="InterPro" id="IPR000504">
    <property type="entry name" value="RRM_dom"/>
</dbReference>
<dbReference type="AlphaFoldDB" id="A0AAD9B402"/>
<dbReference type="GO" id="GO:0016607">
    <property type="term" value="C:nuclear speck"/>
    <property type="evidence" value="ECO:0007669"/>
    <property type="project" value="UniProtKB-SubCell"/>
</dbReference>
<feature type="domain" description="RRM" evidence="6">
    <location>
        <begin position="83"/>
        <end position="155"/>
    </location>
</feature>
<organism evidence="7 8">
    <name type="scientific">Dissostichus eleginoides</name>
    <name type="common">Patagonian toothfish</name>
    <name type="synonym">Dissostichus amissus</name>
    <dbReference type="NCBI Taxonomy" id="100907"/>
    <lineage>
        <taxon>Eukaryota</taxon>
        <taxon>Metazoa</taxon>
        <taxon>Chordata</taxon>
        <taxon>Craniata</taxon>
        <taxon>Vertebrata</taxon>
        <taxon>Euteleostomi</taxon>
        <taxon>Actinopterygii</taxon>
        <taxon>Neopterygii</taxon>
        <taxon>Teleostei</taxon>
        <taxon>Neoteleostei</taxon>
        <taxon>Acanthomorphata</taxon>
        <taxon>Eupercaria</taxon>
        <taxon>Perciformes</taxon>
        <taxon>Notothenioidei</taxon>
        <taxon>Nototheniidae</taxon>
        <taxon>Dissostichus</taxon>
    </lineage>
</organism>
<evidence type="ECO:0000256" key="1">
    <source>
        <dbReference type="ARBA" id="ARBA00004324"/>
    </source>
</evidence>
<comment type="subcellular location">
    <subcellularLocation>
        <location evidence="1">Nucleus speckle</location>
    </subcellularLocation>
</comment>
<dbReference type="Pfam" id="PF00076">
    <property type="entry name" value="RRM_1"/>
    <property type="match status" value="2"/>
</dbReference>
<keyword evidence="3 4" id="KW-0694">RNA-binding</keyword>
<dbReference type="EMBL" id="JASDAP010000028">
    <property type="protein sequence ID" value="KAK1876895.1"/>
    <property type="molecule type" value="Genomic_DNA"/>
</dbReference>
<dbReference type="InterPro" id="IPR035979">
    <property type="entry name" value="RBD_domain_sf"/>
</dbReference>
<feature type="region of interest" description="Disordered" evidence="5">
    <location>
        <begin position="237"/>
        <end position="261"/>
    </location>
</feature>
<feature type="compositionally biased region" description="Polar residues" evidence="5">
    <location>
        <begin position="7"/>
        <end position="24"/>
    </location>
</feature>
<evidence type="ECO:0000256" key="3">
    <source>
        <dbReference type="ARBA" id="ARBA00022884"/>
    </source>
</evidence>
<evidence type="ECO:0000256" key="4">
    <source>
        <dbReference type="PROSITE-ProRule" id="PRU00176"/>
    </source>
</evidence>
<accession>A0AAD9B402</accession>
<dbReference type="FunFam" id="3.30.70.330:FF:000043">
    <property type="entry name" value="paraspeckle component 1 isoform X1"/>
    <property type="match status" value="1"/>
</dbReference>
<feature type="compositionally biased region" description="Basic and acidic residues" evidence="5">
    <location>
        <begin position="31"/>
        <end position="43"/>
    </location>
</feature>
<sequence>MAKRNMHQATMQSSNSPQPALRTTDSPEESPGNKDSPEPKEELSPGAEPAEEAGEGSEEPRDEMTLDINRFRKPGEKTFTQRSRLFVGNLPVDIPEEEFKDMFAKYGNISEVFINRERGFGFIRLETRTLAEIAKCELDGTVMNNRPIRIRFATHGSALTVRNLLPAVTNELLEQAFSEFGPVERAIVVTDDRGRPTGRGIVEFANKAAARKALEQCTEGALLLTNTPCPAIVEPSEHFDDEDGQPEKLLHKTQNTIRNES</sequence>
<gene>
    <name evidence="7" type="ORF">KUDE01_002216</name>
</gene>
<feature type="domain" description="RRM" evidence="6">
    <location>
        <begin position="157"/>
        <end position="238"/>
    </location>
</feature>
<dbReference type="Gene3D" id="3.30.70.330">
    <property type="match status" value="2"/>
</dbReference>
<dbReference type="PROSITE" id="PS50102">
    <property type="entry name" value="RRM"/>
    <property type="match status" value="2"/>
</dbReference>
<comment type="caution">
    <text evidence="7">The sequence shown here is derived from an EMBL/GenBank/DDBJ whole genome shotgun (WGS) entry which is preliminary data.</text>
</comment>
<evidence type="ECO:0000313" key="7">
    <source>
        <dbReference type="EMBL" id="KAK1876895.1"/>
    </source>
</evidence>
<feature type="region of interest" description="Disordered" evidence="5">
    <location>
        <begin position="1"/>
        <end position="74"/>
    </location>
</feature>